<dbReference type="EMBL" id="FOJO01000017">
    <property type="protein sequence ID" value="SFA57391.1"/>
    <property type="molecule type" value="Genomic_DNA"/>
</dbReference>
<keyword evidence="3 5" id="KW-1133">Transmembrane helix</keyword>
<feature type="domain" description="Yip1" evidence="6">
    <location>
        <begin position="16"/>
        <end position="177"/>
    </location>
</feature>
<feature type="transmembrane region" description="Helical" evidence="5">
    <location>
        <begin position="99"/>
        <end position="119"/>
    </location>
</feature>
<dbReference type="Pfam" id="PF04893">
    <property type="entry name" value="Yip1"/>
    <property type="match status" value="1"/>
</dbReference>
<feature type="transmembrane region" description="Helical" evidence="5">
    <location>
        <begin position="32"/>
        <end position="53"/>
    </location>
</feature>
<evidence type="ECO:0000256" key="3">
    <source>
        <dbReference type="ARBA" id="ARBA00022989"/>
    </source>
</evidence>
<dbReference type="AlphaFoldDB" id="A0A1I0TZU2"/>
<evidence type="ECO:0000313" key="7">
    <source>
        <dbReference type="EMBL" id="SFA57391.1"/>
    </source>
</evidence>
<dbReference type="Proteomes" id="UP000182312">
    <property type="component" value="Unassembled WGS sequence"/>
</dbReference>
<organism evidence="7 8">
    <name type="scientific">Paracoccus halophilus</name>
    <dbReference type="NCBI Taxonomy" id="376733"/>
    <lineage>
        <taxon>Bacteria</taxon>
        <taxon>Pseudomonadati</taxon>
        <taxon>Pseudomonadota</taxon>
        <taxon>Alphaproteobacteria</taxon>
        <taxon>Rhodobacterales</taxon>
        <taxon>Paracoccaceae</taxon>
        <taxon>Paracoccus</taxon>
    </lineage>
</organism>
<evidence type="ECO:0000256" key="1">
    <source>
        <dbReference type="ARBA" id="ARBA00004141"/>
    </source>
</evidence>
<gene>
    <name evidence="7" type="ORF">SAMN04487972_11745</name>
</gene>
<proteinExistence type="predicted"/>
<evidence type="ECO:0000256" key="5">
    <source>
        <dbReference type="SAM" id="Phobius"/>
    </source>
</evidence>
<feature type="transmembrane region" description="Helical" evidence="5">
    <location>
        <begin position="65"/>
        <end position="87"/>
    </location>
</feature>
<keyword evidence="4 5" id="KW-0472">Membrane</keyword>
<accession>A0A1I0TZU2</accession>
<dbReference type="InterPro" id="IPR006977">
    <property type="entry name" value="Yip1_dom"/>
</dbReference>
<evidence type="ECO:0000313" key="8">
    <source>
        <dbReference type="Proteomes" id="UP000182312"/>
    </source>
</evidence>
<name>A0A1I0TZU2_9RHOB</name>
<dbReference type="RefSeq" id="WP_052081510.1">
    <property type="nucleotide sequence ID" value="NZ_FOJO01000017.1"/>
</dbReference>
<evidence type="ECO:0000256" key="2">
    <source>
        <dbReference type="ARBA" id="ARBA00022692"/>
    </source>
</evidence>
<reference evidence="7 8" key="1">
    <citation type="submission" date="2016-10" db="EMBL/GenBank/DDBJ databases">
        <authorList>
            <person name="de Groot N.N."/>
        </authorList>
    </citation>
    <scope>NUCLEOTIDE SEQUENCE [LARGE SCALE GENOMIC DNA]</scope>
    <source>
        <strain evidence="7 8">CGMCC 1.6117</strain>
    </source>
</reference>
<feature type="transmembrane region" description="Helical" evidence="5">
    <location>
        <begin position="125"/>
        <end position="147"/>
    </location>
</feature>
<keyword evidence="2 5" id="KW-0812">Transmembrane</keyword>
<protein>
    <submittedName>
        <fullName evidence="7">Yip1 domain-containing protein</fullName>
    </submittedName>
</protein>
<sequence length="192" mass="20608">MRLGNLAILTLRDAGAAMRVLRGLDLPMPARWMALFLAIVLSRILGVLLTILLPVPTDDPLSHMLQQPLTMAGIQLAGTVLSAVLVVRIGRMFGGTGNFADALLAIAWIELVLVAVQVVQIAMLLLLPATAALVGTFAAMLSIYLTVTMTKALHGFRSALMVALVYFGFSLLLGLALMQIMPEMFMPPEVLQ</sequence>
<dbReference type="GO" id="GO:0016020">
    <property type="term" value="C:membrane"/>
    <property type="evidence" value="ECO:0007669"/>
    <property type="project" value="UniProtKB-SubCell"/>
</dbReference>
<comment type="subcellular location">
    <subcellularLocation>
        <location evidence="1">Membrane</location>
        <topology evidence="1">Multi-pass membrane protein</topology>
    </subcellularLocation>
</comment>
<evidence type="ECO:0000259" key="6">
    <source>
        <dbReference type="Pfam" id="PF04893"/>
    </source>
</evidence>
<feature type="transmembrane region" description="Helical" evidence="5">
    <location>
        <begin position="159"/>
        <end position="181"/>
    </location>
</feature>
<evidence type="ECO:0000256" key="4">
    <source>
        <dbReference type="ARBA" id="ARBA00023136"/>
    </source>
</evidence>